<reference evidence="1" key="1">
    <citation type="submission" date="2022-12" db="EMBL/GenBank/DDBJ databases">
        <title>Peptostreptococcus.</title>
        <authorList>
            <person name="Lee S.H."/>
        </authorList>
    </citation>
    <scope>NUCLEOTIDE SEQUENCE</scope>
    <source>
        <strain evidence="1">CBA3647</strain>
    </source>
</reference>
<organism evidence="1 2">
    <name type="scientific">Peptostreptococcus equinus</name>
    <dbReference type="NCBI Taxonomy" id="3003601"/>
    <lineage>
        <taxon>Bacteria</taxon>
        <taxon>Bacillati</taxon>
        <taxon>Bacillota</taxon>
        <taxon>Clostridia</taxon>
        <taxon>Peptostreptococcales</taxon>
        <taxon>Peptostreptococcaceae</taxon>
        <taxon>Peptostreptococcus</taxon>
    </lineage>
</organism>
<proteinExistence type="predicted"/>
<evidence type="ECO:0000313" key="2">
    <source>
        <dbReference type="Proteomes" id="UP001164187"/>
    </source>
</evidence>
<sequence>MASSGSFSTSKYEVRYLTFNWSVSSQSVDSNKTVISWSLKGAGGSTTSWYMAGNFKVVINGSTVYSSSTRIKLFNGTTVASGSFTISHNSDGSKSFSASAEAGIYTYAVNCSGSGSWSLPTIARATQPSVNKTSVTYGDNVVISLPRASSSFTHTIQAGVDGKLSFMNIATGVGTSYTWKVPKDWAKYLPTKSHKIRIRAITYSGSTQIGTKEASSVSVSPTSDMKPVVSITISDDMKFKDKYGGFVKGQSKIRAKVTETLYAGTSVSSRTLSLNGVNYQTAEQVSEVIVSTSQTVSASVTDARGLTGSASISPTVYDWFTPKIGTFYAERCDANGKTDEVGNYIRLDYSVEVASVNNKNTKTLKYGYKRQSDSSWTTKEISFSGYSKTGNVVIPASGEYSWNVYIELKDDFTKATLSLQVGTAYVLMDFHKSGRGLAIGKVAEKAKVVEIEKGWSVQYKGVIVGDFVESQGTTGIWTWRKWHSGIAECWGATTLPTVNQDQYRTSKVNLPFTFKDANYKVMATPTQTGNYAEYAYVGHKGANDKTTTSFSVNIWCAEKTNLTFGMDLIVIGRWK</sequence>
<dbReference type="EMBL" id="CP114052">
    <property type="protein sequence ID" value="WAW14067.1"/>
    <property type="molecule type" value="Genomic_DNA"/>
</dbReference>
<dbReference type="Proteomes" id="UP001164187">
    <property type="component" value="Chromosome"/>
</dbReference>
<name>A0ABY7JL74_9FIRM</name>
<keyword evidence="2" id="KW-1185">Reference proteome</keyword>
<dbReference type="InterPro" id="IPR008577">
    <property type="entry name" value="DUF859"/>
</dbReference>
<protein>
    <submittedName>
        <fullName evidence="1">DUF859 family phage minor structural protein</fullName>
    </submittedName>
</protein>
<evidence type="ECO:0000313" key="1">
    <source>
        <dbReference type="EMBL" id="WAW14067.1"/>
    </source>
</evidence>
<gene>
    <name evidence="1" type="ORF">O0R46_05530</name>
</gene>
<accession>A0ABY7JL74</accession>
<dbReference type="RefSeq" id="WP_269310729.1">
    <property type="nucleotide sequence ID" value="NZ_CP114052.1"/>
</dbReference>
<dbReference type="Pfam" id="PF05895">
    <property type="entry name" value="DUF859"/>
    <property type="match status" value="1"/>
</dbReference>